<feature type="repeat" description="ANK" evidence="3">
    <location>
        <begin position="226"/>
        <end position="258"/>
    </location>
</feature>
<evidence type="ECO:0000313" key="4">
    <source>
        <dbReference type="EMBL" id="KAB1156462.1"/>
    </source>
</evidence>
<evidence type="ECO:0000256" key="2">
    <source>
        <dbReference type="ARBA" id="ARBA00023043"/>
    </source>
</evidence>
<evidence type="ECO:0000313" key="5">
    <source>
        <dbReference type="Proteomes" id="UP000467305"/>
    </source>
</evidence>
<dbReference type="PROSITE" id="PS50297">
    <property type="entry name" value="ANK_REP_REGION"/>
    <property type="match status" value="3"/>
</dbReference>
<name>A0A7J5AFV7_9FLAO</name>
<dbReference type="InterPro" id="IPR036770">
    <property type="entry name" value="Ankyrin_rpt-contain_sf"/>
</dbReference>
<accession>A0A7J5AFV7</accession>
<keyword evidence="5" id="KW-1185">Reference proteome</keyword>
<evidence type="ECO:0000256" key="3">
    <source>
        <dbReference type="PROSITE-ProRule" id="PRU00023"/>
    </source>
</evidence>
<dbReference type="Gene3D" id="1.25.40.20">
    <property type="entry name" value="Ankyrin repeat-containing domain"/>
    <property type="match status" value="3"/>
</dbReference>
<keyword evidence="2 3" id="KW-0040">ANK repeat</keyword>
<feature type="repeat" description="ANK" evidence="3">
    <location>
        <begin position="71"/>
        <end position="103"/>
    </location>
</feature>
<dbReference type="SUPFAM" id="SSF48403">
    <property type="entry name" value="Ankyrin repeat"/>
    <property type="match status" value="1"/>
</dbReference>
<dbReference type="SMART" id="SM00248">
    <property type="entry name" value="ANK"/>
    <property type="match status" value="6"/>
</dbReference>
<dbReference type="Pfam" id="PF00023">
    <property type="entry name" value="Ank"/>
    <property type="match status" value="1"/>
</dbReference>
<comment type="caution">
    <text evidence="4">The sequence shown here is derived from an EMBL/GenBank/DDBJ whole genome shotgun (WGS) entry which is preliminary data.</text>
</comment>
<gene>
    <name evidence="4" type="ORF">F7018_11170</name>
</gene>
<organism evidence="4 5">
    <name type="scientific">Tenacibaculum aiptasiae</name>
    <dbReference type="NCBI Taxonomy" id="426481"/>
    <lineage>
        <taxon>Bacteria</taxon>
        <taxon>Pseudomonadati</taxon>
        <taxon>Bacteroidota</taxon>
        <taxon>Flavobacteriia</taxon>
        <taxon>Flavobacteriales</taxon>
        <taxon>Flavobacteriaceae</taxon>
        <taxon>Tenacibaculum</taxon>
    </lineage>
</organism>
<dbReference type="RefSeq" id="WP_150900153.1">
    <property type="nucleotide sequence ID" value="NZ_WAAU01000015.1"/>
</dbReference>
<dbReference type="PROSITE" id="PS50088">
    <property type="entry name" value="ANK_REPEAT"/>
    <property type="match status" value="3"/>
</dbReference>
<protein>
    <submittedName>
        <fullName evidence="4">Ankyrin repeat domain-containing protein</fullName>
    </submittedName>
</protein>
<dbReference type="PANTHER" id="PTHR24198">
    <property type="entry name" value="ANKYRIN REPEAT AND PROTEIN KINASE DOMAIN-CONTAINING PROTEIN"/>
    <property type="match status" value="1"/>
</dbReference>
<sequence>MKIYKTIIIAIITMLMYNCNKAKEEKHAQIDSLKTATGLPELHQAIIDNNEEKVLKFIKEGKDVNELDKRMGNAPLHIAAQLDNPKMIQILIENGAFVNLHTPHAGHTPLMVATWYSKPENIKELLKAKDINIYARSPFGGRTARDIIGGFDKNQTAEEKQRYTKLTNIFDVYEKQLKRKIENQKIYQVVIDNKLNDNEKAKTIKKLIDLGEPINTESFITGNGNDKHSPLLVATRNNYPETVKVLLDEGAEIGQRGYLMNAISFHKAGYMGNTEIMKMLVKHKDTPKYINDQGLNNGYTPLHDAIWHGNFETAKILIDAGAKLNLKTYEGDTPLDLAKRYHYTNIVDYIEKVSNK</sequence>
<keyword evidence="1" id="KW-0677">Repeat</keyword>
<dbReference type="EMBL" id="WAAU01000015">
    <property type="protein sequence ID" value="KAB1156462.1"/>
    <property type="molecule type" value="Genomic_DNA"/>
</dbReference>
<dbReference type="Pfam" id="PF12796">
    <property type="entry name" value="Ank_2"/>
    <property type="match status" value="2"/>
</dbReference>
<feature type="repeat" description="ANK" evidence="3">
    <location>
        <begin position="297"/>
        <end position="329"/>
    </location>
</feature>
<dbReference type="OrthoDB" id="671583at2"/>
<dbReference type="InterPro" id="IPR002110">
    <property type="entry name" value="Ankyrin_rpt"/>
</dbReference>
<evidence type="ECO:0000256" key="1">
    <source>
        <dbReference type="ARBA" id="ARBA00022737"/>
    </source>
</evidence>
<dbReference type="Proteomes" id="UP000467305">
    <property type="component" value="Unassembled WGS sequence"/>
</dbReference>
<proteinExistence type="predicted"/>
<dbReference type="PANTHER" id="PTHR24198:SF165">
    <property type="entry name" value="ANKYRIN REPEAT-CONTAINING PROTEIN-RELATED"/>
    <property type="match status" value="1"/>
</dbReference>
<dbReference type="AlphaFoldDB" id="A0A7J5AFV7"/>
<reference evidence="4 5" key="1">
    <citation type="submission" date="2019-09" db="EMBL/GenBank/DDBJ databases">
        <authorList>
            <person name="Cao W.R."/>
        </authorList>
    </citation>
    <scope>NUCLEOTIDE SEQUENCE [LARGE SCALE GENOMIC DNA]</scope>
    <source>
        <strain evidence="5">a4</strain>
    </source>
</reference>